<dbReference type="Proteomes" id="UP000499080">
    <property type="component" value="Unassembled WGS sequence"/>
</dbReference>
<accession>A0A4Y2P1P7</accession>
<proteinExistence type="predicted"/>
<sequence>MITTVFPILVTYYALLSDMNQRSGERSRRVSFMTHKCTRKCEKCRKKRPRPIQPEDSVRFGSHAQKRRNLLVATSPTFTAAFTLTANLPEEGDARKIKLCLGKNVNCCVLSKI</sequence>
<keyword evidence="2" id="KW-1185">Reference proteome</keyword>
<name>A0A4Y2P1P7_ARAVE</name>
<organism evidence="1 2">
    <name type="scientific">Araneus ventricosus</name>
    <name type="common">Orbweaver spider</name>
    <name type="synonym">Epeira ventricosa</name>
    <dbReference type="NCBI Taxonomy" id="182803"/>
    <lineage>
        <taxon>Eukaryota</taxon>
        <taxon>Metazoa</taxon>
        <taxon>Ecdysozoa</taxon>
        <taxon>Arthropoda</taxon>
        <taxon>Chelicerata</taxon>
        <taxon>Arachnida</taxon>
        <taxon>Araneae</taxon>
        <taxon>Araneomorphae</taxon>
        <taxon>Entelegynae</taxon>
        <taxon>Araneoidea</taxon>
        <taxon>Araneidae</taxon>
        <taxon>Araneus</taxon>
    </lineage>
</organism>
<comment type="caution">
    <text evidence="1">The sequence shown here is derived from an EMBL/GenBank/DDBJ whole genome shotgun (WGS) entry which is preliminary data.</text>
</comment>
<reference evidence="1 2" key="1">
    <citation type="journal article" date="2019" name="Sci. Rep.">
        <title>Orb-weaving spider Araneus ventricosus genome elucidates the spidroin gene catalogue.</title>
        <authorList>
            <person name="Kono N."/>
            <person name="Nakamura H."/>
            <person name="Ohtoshi R."/>
            <person name="Moran D.A.P."/>
            <person name="Shinohara A."/>
            <person name="Yoshida Y."/>
            <person name="Fujiwara M."/>
            <person name="Mori M."/>
            <person name="Tomita M."/>
            <person name="Arakawa K."/>
        </authorList>
    </citation>
    <scope>NUCLEOTIDE SEQUENCE [LARGE SCALE GENOMIC DNA]</scope>
</reference>
<dbReference type="AlphaFoldDB" id="A0A4Y2P1P7"/>
<dbReference type="EMBL" id="BGPR01010139">
    <property type="protein sequence ID" value="GBN44460.1"/>
    <property type="molecule type" value="Genomic_DNA"/>
</dbReference>
<protein>
    <submittedName>
        <fullName evidence="1">Uncharacterized protein</fullName>
    </submittedName>
</protein>
<gene>
    <name evidence="1" type="ORF">AVEN_67503_1</name>
</gene>
<evidence type="ECO:0000313" key="2">
    <source>
        <dbReference type="Proteomes" id="UP000499080"/>
    </source>
</evidence>
<evidence type="ECO:0000313" key="1">
    <source>
        <dbReference type="EMBL" id="GBN44460.1"/>
    </source>
</evidence>